<name>A0A6G2BJG2_9ACTN</name>
<dbReference type="CDD" id="cd04301">
    <property type="entry name" value="NAT_SF"/>
    <property type="match status" value="1"/>
</dbReference>
<keyword evidence="2" id="KW-0012">Acyltransferase</keyword>
<evidence type="ECO:0000313" key="6">
    <source>
        <dbReference type="Proteomes" id="UP000473014"/>
    </source>
</evidence>
<dbReference type="Proteomes" id="UP000473014">
    <property type="component" value="Unassembled WGS sequence"/>
</dbReference>
<evidence type="ECO:0000259" key="4">
    <source>
        <dbReference type="PROSITE" id="PS51186"/>
    </source>
</evidence>
<feature type="domain" description="N-acetyltransferase" evidence="4">
    <location>
        <begin position="11"/>
        <end position="158"/>
    </location>
</feature>
<dbReference type="PANTHER" id="PTHR43877:SF2">
    <property type="entry name" value="AMINOALKYLPHOSPHONATE N-ACETYLTRANSFERASE-RELATED"/>
    <property type="match status" value="1"/>
</dbReference>
<dbReference type="AlphaFoldDB" id="A0A6G2BJG2"/>
<keyword evidence="1 5" id="KW-0808">Transferase</keyword>
<dbReference type="InterPro" id="IPR000182">
    <property type="entry name" value="GNAT_dom"/>
</dbReference>
<dbReference type="PROSITE" id="PS51186">
    <property type="entry name" value="GNAT"/>
    <property type="match status" value="1"/>
</dbReference>
<dbReference type="InterPro" id="IPR050832">
    <property type="entry name" value="Bact_Acetyltransf"/>
</dbReference>
<feature type="compositionally biased region" description="Low complexity" evidence="3">
    <location>
        <begin position="180"/>
        <end position="198"/>
    </location>
</feature>
<protein>
    <submittedName>
        <fullName evidence="5">GNAT family N-acetyltransferase</fullName>
    </submittedName>
</protein>
<proteinExistence type="predicted"/>
<feature type="region of interest" description="Disordered" evidence="3">
    <location>
        <begin position="158"/>
        <end position="198"/>
    </location>
</feature>
<dbReference type="SUPFAM" id="SSF55729">
    <property type="entry name" value="Acyl-CoA N-acyltransferases (Nat)"/>
    <property type="match status" value="1"/>
</dbReference>
<sequence length="198" mass="20956">MATGTARADRPSVRAALPEEAVRLSELAIRSKAHWGYDGAFVAACREELTLRPDEVTRRRTAVAERDGEILGFVTVEGRPPHGSIGLMFVDPPAIGQGVGRLLFEDALHRARAAGFTRLSVDADPNAEGFYRAMGAVRTGTAPSGSIPGRVLPQLAVRVPETDPDRAAEGPGSAGRDADGAASRRLLRPSARPSGERP</sequence>
<dbReference type="GO" id="GO:0016747">
    <property type="term" value="F:acyltransferase activity, transferring groups other than amino-acyl groups"/>
    <property type="evidence" value="ECO:0007669"/>
    <property type="project" value="InterPro"/>
</dbReference>
<evidence type="ECO:0000256" key="3">
    <source>
        <dbReference type="SAM" id="MobiDB-lite"/>
    </source>
</evidence>
<dbReference type="Gene3D" id="3.40.630.30">
    <property type="match status" value="1"/>
</dbReference>
<comment type="caution">
    <text evidence="5">The sequence shown here is derived from an EMBL/GenBank/DDBJ whole genome shotgun (WGS) entry which is preliminary data.</text>
</comment>
<dbReference type="PANTHER" id="PTHR43877">
    <property type="entry name" value="AMINOALKYLPHOSPHONATE N-ACETYLTRANSFERASE-RELATED-RELATED"/>
    <property type="match status" value="1"/>
</dbReference>
<evidence type="ECO:0000256" key="1">
    <source>
        <dbReference type="ARBA" id="ARBA00022679"/>
    </source>
</evidence>
<gene>
    <name evidence="5" type="ORF">F0L17_24770</name>
</gene>
<dbReference type="Pfam" id="PF00583">
    <property type="entry name" value="Acetyltransf_1"/>
    <property type="match status" value="1"/>
</dbReference>
<evidence type="ECO:0000256" key="2">
    <source>
        <dbReference type="ARBA" id="ARBA00023315"/>
    </source>
</evidence>
<accession>A0A6G2BJG2</accession>
<keyword evidence="6" id="KW-1185">Reference proteome</keyword>
<dbReference type="OrthoDB" id="164032at2"/>
<evidence type="ECO:0000313" key="5">
    <source>
        <dbReference type="EMBL" id="MTE22256.1"/>
    </source>
</evidence>
<dbReference type="InterPro" id="IPR016181">
    <property type="entry name" value="Acyl_CoA_acyltransferase"/>
</dbReference>
<organism evidence="5 6">
    <name type="scientific">Streptomyces taklimakanensis</name>
    <dbReference type="NCBI Taxonomy" id="2569853"/>
    <lineage>
        <taxon>Bacteria</taxon>
        <taxon>Bacillati</taxon>
        <taxon>Actinomycetota</taxon>
        <taxon>Actinomycetes</taxon>
        <taxon>Kitasatosporales</taxon>
        <taxon>Streptomycetaceae</taxon>
        <taxon>Streptomyces</taxon>
    </lineage>
</organism>
<dbReference type="EMBL" id="WIXO01000001">
    <property type="protein sequence ID" value="MTE22256.1"/>
    <property type="molecule type" value="Genomic_DNA"/>
</dbReference>
<reference evidence="5 6" key="1">
    <citation type="submission" date="2019-11" db="EMBL/GenBank/DDBJ databases">
        <authorList>
            <person name="Yuan L."/>
        </authorList>
    </citation>
    <scope>NUCLEOTIDE SEQUENCE [LARGE SCALE GENOMIC DNA]</scope>
    <source>
        <strain evidence="5 6">TRM43335</strain>
    </source>
</reference>